<sequence length="322" mass="36392">MSHRNARLTVHGRLLIVHRAQAGWKQAHIAAAMGVSRRCVKRWLDRYRAEGEAGLHDRSSRPHHIANRTSDAQAAAVIAIRKKQRLGRDEIATRTGVPARTVSRILARAGLPRLAELDPMTGEQIRASNTTAVRYERERPGELVHMDVKKLGRIPDGGGWKAHGRGAGSILRDRNTKVGFDYVHSVVDDHSRLAYSEVLPDEKGTTCAAFFERAVAYFAAHGISRIERLITDNAWAYRWSLREVCAAHGIRQKFIKPHCPWQNGKVERFNRTLQTEWAYRQPFTSNDERTAALDPWLEHYNTGRHHSALGGKPPISRLRPTP</sequence>
<accession>A0A934Q926</accession>
<dbReference type="GO" id="GO:0003676">
    <property type="term" value="F:nucleic acid binding"/>
    <property type="evidence" value="ECO:0007669"/>
    <property type="project" value="InterPro"/>
</dbReference>
<dbReference type="RefSeq" id="WP_200116597.1">
    <property type="nucleotide sequence ID" value="NZ_JAEHOH010000039.1"/>
</dbReference>
<keyword evidence="3" id="KW-1185">Reference proteome</keyword>
<dbReference type="InterPro" id="IPR036397">
    <property type="entry name" value="RNaseH_sf"/>
</dbReference>
<evidence type="ECO:0000259" key="1">
    <source>
        <dbReference type="PROSITE" id="PS50994"/>
    </source>
</evidence>
<dbReference type="AlphaFoldDB" id="A0A934Q926"/>
<dbReference type="SUPFAM" id="SSF53098">
    <property type="entry name" value="Ribonuclease H-like"/>
    <property type="match status" value="1"/>
</dbReference>
<dbReference type="PROSITE" id="PS50994">
    <property type="entry name" value="INTEGRASE"/>
    <property type="match status" value="1"/>
</dbReference>
<dbReference type="InterPro" id="IPR036388">
    <property type="entry name" value="WH-like_DNA-bd_sf"/>
</dbReference>
<name>A0A934Q926_9MICO</name>
<dbReference type="InterPro" id="IPR009057">
    <property type="entry name" value="Homeodomain-like_sf"/>
</dbReference>
<dbReference type="Proteomes" id="UP000608530">
    <property type="component" value="Unassembled WGS sequence"/>
</dbReference>
<proteinExistence type="predicted"/>
<feature type="domain" description="Integrase catalytic" evidence="1">
    <location>
        <begin position="136"/>
        <end position="321"/>
    </location>
</feature>
<dbReference type="Pfam" id="PF13683">
    <property type="entry name" value="rve_3"/>
    <property type="match status" value="1"/>
</dbReference>
<dbReference type="InterPro" id="IPR012337">
    <property type="entry name" value="RNaseH-like_sf"/>
</dbReference>
<dbReference type="InterPro" id="IPR001584">
    <property type="entry name" value="Integrase_cat-core"/>
</dbReference>
<organism evidence="2 3">
    <name type="scientific">Leucobacter chromiisoli</name>
    <dbReference type="NCBI Taxonomy" id="2796471"/>
    <lineage>
        <taxon>Bacteria</taxon>
        <taxon>Bacillati</taxon>
        <taxon>Actinomycetota</taxon>
        <taxon>Actinomycetes</taxon>
        <taxon>Micrococcales</taxon>
        <taxon>Microbacteriaceae</taxon>
        <taxon>Leucobacter</taxon>
    </lineage>
</organism>
<dbReference type="NCBIfam" id="NF033577">
    <property type="entry name" value="transpos_IS481"/>
    <property type="match status" value="1"/>
</dbReference>
<dbReference type="GO" id="GO:0015074">
    <property type="term" value="P:DNA integration"/>
    <property type="evidence" value="ECO:0007669"/>
    <property type="project" value="InterPro"/>
</dbReference>
<comment type="caution">
    <text evidence="2">The sequence shown here is derived from an EMBL/GenBank/DDBJ whole genome shotgun (WGS) entry which is preliminary data.</text>
</comment>
<evidence type="ECO:0000313" key="2">
    <source>
        <dbReference type="EMBL" id="MBK0420464.1"/>
    </source>
</evidence>
<dbReference type="InterPro" id="IPR047656">
    <property type="entry name" value="IS481-like_transpos"/>
</dbReference>
<dbReference type="InterPro" id="IPR055247">
    <property type="entry name" value="InsJ-like_HTH"/>
</dbReference>
<reference evidence="2" key="1">
    <citation type="submission" date="2020-12" db="EMBL/GenBank/DDBJ databases">
        <title>Leucobacter sp. CAS1, isolated from Chromium sludge.</title>
        <authorList>
            <person name="Xu Z."/>
        </authorList>
    </citation>
    <scope>NUCLEOTIDE SEQUENCE</scope>
    <source>
        <strain evidence="2">CSA1</strain>
    </source>
</reference>
<dbReference type="EMBL" id="JAEHOH010000039">
    <property type="protein sequence ID" value="MBK0420464.1"/>
    <property type="molecule type" value="Genomic_DNA"/>
</dbReference>
<dbReference type="Gene3D" id="3.30.420.10">
    <property type="entry name" value="Ribonuclease H-like superfamily/Ribonuclease H"/>
    <property type="match status" value="1"/>
</dbReference>
<evidence type="ECO:0000313" key="3">
    <source>
        <dbReference type="Proteomes" id="UP000608530"/>
    </source>
</evidence>
<dbReference type="Pfam" id="PF13518">
    <property type="entry name" value="HTH_28"/>
    <property type="match status" value="1"/>
</dbReference>
<dbReference type="PANTHER" id="PTHR35004">
    <property type="entry name" value="TRANSPOSASE RV3428C-RELATED"/>
    <property type="match status" value="1"/>
</dbReference>
<protein>
    <submittedName>
        <fullName evidence="2">IS481 family transposase</fullName>
    </submittedName>
</protein>
<dbReference type="PANTHER" id="PTHR35004:SF6">
    <property type="entry name" value="TRANSPOSASE"/>
    <property type="match status" value="1"/>
</dbReference>
<gene>
    <name evidence="2" type="ORF">JD276_15680</name>
</gene>
<dbReference type="SUPFAM" id="SSF46689">
    <property type="entry name" value="Homeodomain-like"/>
    <property type="match status" value="1"/>
</dbReference>
<dbReference type="Gene3D" id="1.10.10.10">
    <property type="entry name" value="Winged helix-like DNA-binding domain superfamily/Winged helix DNA-binding domain"/>
    <property type="match status" value="1"/>
</dbReference>